<dbReference type="Proteomes" id="UP001334248">
    <property type="component" value="Unassembled WGS sequence"/>
</dbReference>
<dbReference type="PANTHER" id="PTHR11703:SF0">
    <property type="entry name" value="DEOXYHYPUSINE SYNTHASE"/>
    <property type="match status" value="1"/>
</dbReference>
<keyword evidence="7" id="KW-0808">Transferase</keyword>
<comment type="catalytic activity">
    <reaction evidence="1">
        <text>[eIF5A protein]-L-lysine + spermidine = [eIF5A protein]-deoxyhypusine + propane-1,3-diamine</text>
        <dbReference type="Rhea" id="RHEA:33299"/>
        <dbReference type="Rhea" id="RHEA-COMP:10143"/>
        <dbReference type="Rhea" id="RHEA-COMP:10144"/>
        <dbReference type="ChEBI" id="CHEBI:29969"/>
        <dbReference type="ChEBI" id="CHEBI:57484"/>
        <dbReference type="ChEBI" id="CHEBI:57834"/>
        <dbReference type="ChEBI" id="CHEBI:82657"/>
        <dbReference type="EC" id="2.5.1.46"/>
    </reaction>
</comment>
<name>A0ABR0R911_9EURO</name>
<dbReference type="PANTHER" id="PTHR11703">
    <property type="entry name" value="DEOXYHYPUSINE SYNTHASE"/>
    <property type="match status" value="1"/>
</dbReference>
<proteinExistence type="inferred from homology"/>
<evidence type="ECO:0000313" key="7">
    <source>
        <dbReference type="EMBL" id="KAK5937108.1"/>
    </source>
</evidence>
<keyword evidence="8" id="KW-1185">Reference proteome</keyword>
<evidence type="ECO:0000256" key="4">
    <source>
        <dbReference type="ARBA" id="ARBA00009892"/>
    </source>
</evidence>
<dbReference type="Pfam" id="PF01916">
    <property type="entry name" value="DS"/>
    <property type="match status" value="1"/>
</dbReference>
<comment type="similarity">
    <text evidence="4">Belongs to the deoxyhypusine synthase family.</text>
</comment>
<organism evidence="7 8">
    <name type="scientific">Knufia obscura</name>
    <dbReference type="NCBI Taxonomy" id="1635080"/>
    <lineage>
        <taxon>Eukaryota</taxon>
        <taxon>Fungi</taxon>
        <taxon>Dikarya</taxon>
        <taxon>Ascomycota</taxon>
        <taxon>Pezizomycotina</taxon>
        <taxon>Eurotiomycetes</taxon>
        <taxon>Chaetothyriomycetidae</taxon>
        <taxon>Chaetothyriales</taxon>
        <taxon>Trichomeriaceae</taxon>
        <taxon>Knufia</taxon>
    </lineage>
</organism>
<gene>
    <name evidence="7" type="primary">DYS1</name>
    <name evidence="7" type="ORF">PMZ80_010649</name>
</gene>
<reference evidence="7 8" key="1">
    <citation type="journal article" date="2023" name="Res Sq">
        <title>Genomic and morphological characterization of Knufia obscura isolated from the Mars 2020 spacecraft assembly facility.</title>
        <authorList>
            <person name="Chander A.M."/>
            <person name="Teixeira M.M."/>
            <person name="Singh N.K."/>
            <person name="Williams M.P."/>
            <person name="Parker C.W."/>
            <person name="Leo P."/>
            <person name="Stajich J.E."/>
            <person name="Torok T."/>
            <person name="Tighe S."/>
            <person name="Mason C.E."/>
            <person name="Venkateswaran K."/>
        </authorList>
    </citation>
    <scope>NUCLEOTIDE SEQUENCE [LARGE SCALE GENOMIC DNA]</scope>
    <source>
        <strain evidence="7 8">CCFEE 5817</strain>
    </source>
</reference>
<dbReference type="InterPro" id="IPR036982">
    <property type="entry name" value="Deoxyhypusine_synthase_sf"/>
</dbReference>
<sequence>MADSAPPAKATDAVLVSSDPVSKDAREVKGIDWAALPTESRSIIADFVLNLSGQGFQSSSIGDAVRIINDMRQWKDPETGDGTTIFLGYTSNMISSGLRETFRYLVQHKHVSAIVTTAGGVEEDFIKCLAPTYHGSFSSSGATLRSKGLNRIGNLVVPNNNYCAFEDWVVPILDEMLQEQEDEFKKTGERYTWTPSKVIHRLGKAINNESSVYYWAYKNDIPVFCPALTDGSLGDMLYFHSFKASPLQLNIDIVQDIRKVNTMAVRAKRAGMIILGGGVVKHHIANACLMRNGAESAVYINTAQEFDGSDAGARPDEAVSWGKIKADGESVKVYVEATVAFPLIVAATFASGR</sequence>
<dbReference type="Gene3D" id="3.40.910.10">
    <property type="entry name" value="Deoxyhypusine synthase"/>
    <property type="match status" value="1"/>
</dbReference>
<dbReference type="GO" id="GO:0034038">
    <property type="term" value="F:deoxyhypusine synthase activity"/>
    <property type="evidence" value="ECO:0007669"/>
    <property type="project" value="UniProtKB-EC"/>
</dbReference>
<evidence type="ECO:0000256" key="6">
    <source>
        <dbReference type="ARBA" id="ARBA00023027"/>
    </source>
</evidence>
<dbReference type="RefSeq" id="XP_064725198.1">
    <property type="nucleotide sequence ID" value="XM_064879037.1"/>
</dbReference>
<dbReference type="SUPFAM" id="SSF52467">
    <property type="entry name" value="DHS-like NAD/FAD-binding domain"/>
    <property type="match status" value="1"/>
</dbReference>
<dbReference type="InterPro" id="IPR002773">
    <property type="entry name" value="Deoxyhypusine_synthase"/>
</dbReference>
<dbReference type="GeneID" id="90004098"/>
<evidence type="ECO:0000313" key="8">
    <source>
        <dbReference type="Proteomes" id="UP001334248"/>
    </source>
</evidence>
<dbReference type="NCBIfam" id="TIGR00321">
    <property type="entry name" value="dhys"/>
    <property type="match status" value="1"/>
</dbReference>
<protein>
    <recommendedName>
        <fullName evidence="5">deoxyhypusine synthase</fullName>
        <ecNumber evidence="5">2.5.1.46</ecNumber>
    </recommendedName>
</protein>
<evidence type="ECO:0000256" key="3">
    <source>
        <dbReference type="ARBA" id="ARBA00005041"/>
    </source>
</evidence>
<dbReference type="InterPro" id="IPR029035">
    <property type="entry name" value="DHS-like_NAD/FAD-binding_dom"/>
</dbReference>
<evidence type="ECO:0000256" key="2">
    <source>
        <dbReference type="ARBA" id="ARBA00002823"/>
    </source>
</evidence>
<comment type="function">
    <text evidence="2">Catalyzes the NAD-dependent oxidative cleavage of spermidine and the subsequent transfer of the butylamine moiety of spermidine to the epsilon-amino group of a specific lysine residue of the eIF-5A precursor protein to form the intermediate deoxyhypusine residue.</text>
</comment>
<comment type="caution">
    <text evidence="7">The sequence shown here is derived from an EMBL/GenBank/DDBJ whole genome shotgun (WGS) entry which is preliminary data.</text>
</comment>
<evidence type="ECO:0000256" key="5">
    <source>
        <dbReference type="ARBA" id="ARBA00012683"/>
    </source>
</evidence>
<dbReference type="EMBL" id="JAVHJV010000019">
    <property type="protein sequence ID" value="KAK5937108.1"/>
    <property type="molecule type" value="Genomic_DNA"/>
</dbReference>
<comment type="pathway">
    <text evidence="3">Protein modification; eIF5A hypusination.</text>
</comment>
<keyword evidence="6" id="KW-0520">NAD</keyword>
<accession>A0ABR0R911</accession>
<evidence type="ECO:0000256" key="1">
    <source>
        <dbReference type="ARBA" id="ARBA00000952"/>
    </source>
</evidence>
<dbReference type="EC" id="2.5.1.46" evidence="5"/>